<keyword evidence="1" id="KW-0812">Transmembrane</keyword>
<comment type="caution">
    <text evidence="2">The sequence shown here is derived from an EMBL/GenBank/DDBJ whole genome shotgun (WGS) entry which is preliminary data.</text>
</comment>
<protein>
    <submittedName>
        <fullName evidence="2">Uncharacterized protein</fullName>
    </submittedName>
</protein>
<evidence type="ECO:0000313" key="3">
    <source>
        <dbReference type="Proteomes" id="UP000195967"/>
    </source>
</evidence>
<accession>A0A1Y5MUT2</accession>
<organism evidence="2 3">
    <name type="scientific">Campylobacter concisus</name>
    <dbReference type="NCBI Taxonomy" id="199"/>
    <lineage>
        <taxon>Bacteria</taxon>
        <taxon>Pseudomonadati</taxon>
        <taxon>Campylobacterota</taxon>
        <taxon>Epsilonproteobacteria</taxon>
        <taxon>Campylobacterales</taxon>
        <taxon>Campylobacteraceae</taxon>
        <taxon>Campylobacter</taxon>
    </lineage>
</organism>
<dbReference type="Proteomes" id="UP000195967">
    <property type="component" value="Unassembled WGS sequence"/>
</dbReference>
<evidence type="ECO:0000313" key="2">
    <source>
        <dbReference type="EMBL" id="OUT11044.1"/>
    </source>
</evidence>
<dbReference type="RefSeq" id="WP_087584902.1">
    <property type="nucleotide sequence ID" value="NZ_CABMKR010000008.1"/>
</dbReference>
<name>A0A1Y5MUT2_9BACT</name>
<dbReference type="AlphaFoldDB" id="A0A1Y5MUT2"/>
<dbReference type="EMBL" id="NDYO01000008">
    <property type="protein sequence ID" value="OUT11044.1"/>
    <property type="molecule type" value="Genomic_DNA"/>
</dbReference>
<keyword evidence="1" id="KW-1133">Transmembrane helix</keyword>
<feature type="transmembrane region" description="Helical" evidence="1">
    <location>
        <begin position="140"/>
        <end position="163"/>
    </location>
</feature>
<gene>
    <name evidence="2" type="ORF">B9N62_06825</name>
</gene>
<evidence type="ECO:0000256" key="1">
    <source>
        <dbReference type="SAM" id="Phobius"/>
    </source>
</evidence>
<proteinExistence type="predicted"/>
<sequence length="261" mass="30286">MNTGYVLDFTDRTFYDFIQNITGIDIHAIKYNIYGSSKAKKLRAFWQTESDAVNGRVLKNLLERYKFNVDSGRIKFNEKIYSECIKITNRLLGVQNTIDSEDELLKKKFDDINIKDLTLDYGLEKVLEYRVTEIDKCLDIGAYMSAIILCGSILECLLLNFMLKNPKQFNVYNESPKDKTGKVKPFQDWKLAEMIDVSGGIGILSQDTKKFSHELRNFRNYIHPMEQMANNFKPDDQTAKVAFQVLKMAILDLKKQRDTKL</sequence>
<reference evidence="2 3" key="1">
    <citation type="submission" date="2017-04" db="EMBL/GenBank/DDBJ databases">
        <title>Complete genome of Campylobacter concisus ATCC 33237T and draft genomes for an additional eight well characterized C. concisus strains.</title>
        <authorList>
            <person name="Cornelius A.J."/>
            <person name="Miller W.G."/>
            <person name="Lastovica A.J."/>
            <person name="On S.L."/>
            <person name="French N.P."/>
            <person name="Vandenberg O."/>
            <person name="Biggs P.J."/>
        </authorList>
    </citation>
    <scope>NUCLEOTIDE SEQUENCE [LARGE SCALE GENOMIC DNA]</scope>
    <source>
        <strain evidence="2 3">Lasto28.99</strain>
    </source>
</reference>
<keyword evidence="1" id="KW-0472">Membrane</keyword>